<keyword evidence="2" id="KW-1185">Reference proteome</keyword>
<organism evidence="1 2">
    <name type="scientific">Trichuris suis</name>
    <name type="common">pig whipworm</name>
    <dbReference type="NCBI Taxonomy" id="68888"/>
    <lineage>
        <taxon>Eukaryota</taxon>
        <taxon>Metazoa</taxon>
        <taxon>Ecdysozoa</taxon>
        <taxon>Nematoda</taxon>
        <taxon>Enoplea</taxon>
        <taxon>Dorylaimia</taxon>
        <taxon>Trichinellida</taxon>
        <taxon>Trichuridae</taxon>
        <taxon>Trichuris</taxon>
    </lineage>
</organism>
<accession>A0A085M5U8</accession>
<dbReference type="EMBL" id="KL363225">
    <property type="protein sequence ID" value="KFD52594.1"/>
    <property type="molecule type" value="Genomic_DNA"/>
</dbReference>
<dbReference type="Proteomes" id="UP000030764">
    <property type="component" value="Unassembled WGS sequence"/>
</dbReference>
<reference evidence="1 2" key="1">
    <citation type="journal article" date="2014" name="Nat. Genet.">
        <title>Genome and transcriptome of the porcine whipworm Trichuris suis.</title>
        <authorList>
            <person name="Jex A.R."/>
            <person name="Nejsum P."/>
            <person name="Schwarz E.M."/>
            <person name="Hu L."/>
            <person name="Young N.D."/>
            <person name="Hall R.S."/>
            <person name="Korhonen P.K."/>
            <person name="Liao S."/>
            <person name="Thamsborg S."/>
            <person name="Xia J."/>
            <person name="Xu P."/>
            <person name="Wang S."/>
            <person name="Scheerlinck J.P."/>
            <person name="Hofmann A."/>
            <person name="Sternberg P.W."/>
            <person name="Wang J."/>
            <person name="Gasser R.B."/>
        </authorList>
    </citation>
    <scope>NUCLEOTIDE SEQUENCE [LARGE SCALE GENOMIC DNA]</scope>
    <source>
        <strain evidence="1">DCEP-RM93M</strain>
    </source>
</reference>
<evidence type="ECO:0000313" key="1">
    <source>
        <dbReference type="EMBL" id="KFD52594.1"/>
    </source>
</evidence>
<evidence type="ECO:0000313" key="2">
    <source>
        <dbReference type="Proteomes" id="UP000030764"/>
    </source>
</evidence>
<sequence>MIQTVNDALRRITAGDFNQRLASFLLSQHATLCATTARSPAELFMNRRMKSRLDCLHLNLSSERQRKIDDNAPSVKPRLLDNNQSVLVKNFFSGQKWTQEQSTGPASYKAKTSDGKVVHRHIGHIIKYDIRNADPTEAGLTESPFREHEVSSDTNEQTPLLKKYRYCSHVLQGTVDHLNVYEIISSKRMVVLCIEYDRHFTCPSSRLRLS</sequence>
<protein>
    <submittedName>
        <fullName evidence="1">Uncharacterized protein</fullName>
    </submittedName>
</protein>
<proteinExistence type="predicted"/>
<dbReference type="AlphaFoldDB" id="A0A085M5U8"/>
<name>A0A085M5U8_9BILA</name>
<gene>
    <name evidence="1" type="ORF">M513_06441</name>
</gene>